<protein>
    <submittedName>
        <fullName evidence="2">Uncharacterized protein</fullName>
    </submittedName>
</protein>
<name>A0AAD5RKI4_9PEZI</name>
<evidence type="ECO:0000313" key="2">
    <source>
        <dbReference type="EMBL" id="KAJ2896418.1"/>
    </source>
</evidence>
<accession>A0AAD5RKI4</accession>
<evidence type="ECO:0000313" key="3">
    <source>
        <dbReference type="Proteomes" id="UP001201980"/>
    </source>
</evidence>
<sequence>MLPARWEKSLHGGDNASPIPAASPYGVVVVVVAAEAVLSAYPRQSEATPVDSAVPQDATVLTRRPASEPSDEHPRGMDGTGSEDIETHNPIWQNAQYDFGSSVDNNNIFGPPVRCRTTAEKPVFPGDAPQISPCASASVLCSSGQAEAVTNA</sequence>
<gene>
    <name evidence="2" type="ORF">MKZ38_005573</name>
</gene>
<keyword evidence="3" id="KW-1185">Reference proteome</keyword>
<feature type="region of interest" description="Disordered" evidence="1">
    <location>
        <begin position="43"/>
        <end position="93"/>
    </location>
</feature>
<proteinExistence type="predicted"/>
<dbReference type="Proteomes" id="UP001201980">
    <property type="component" value="Unassembled WGS sequence"/>
</dbReference>
<evidence type="ECO:0000256" key="1">
    <source>
        <dbReference type="SAM" id="MobiDB-lite"/>
    </source>
</evidence>
<comment type="caution">
    <text evidence="2">The sequence shown here is derived from an EMBL/GenBank/DDBJ whole genome shotgun (WGS) entry which is preliminary data.</text>
</comment>
<dbReference type="AlphaFoldDB" id="A0AAD5RKI4"/>
<organism evidence="2 3">
    <name type="scientific">Zalerion maritima</name>
    <dbReference type="NCBI Taxonomy" id="339359"/>
    <lineage>
        <taxon>Eukaryota</taxon>
        <taxon>Fungi</taxon>
        <taxon>Dikarya</taxon>
        <taxon>Ascomycota</taxon>
        <taxon>Pezizomycotina</taxon>
        <taxon>Sordariomycetes</taxon>
        <taxon>Lulworthiomycetidae</taxon>
        <taxon>Lulworthiales</taxon>
        <taxon>Lulworthiaceae</taxon>
        <taxon>Zalerion</taxon>
    </lineage>
</organism>
<dbReference type="EMBL" id="JAKWBI020000333">
    <property type="protein sequence ID" value="KAJ2896418.1"/>
    <property type="molecule type" value="Genomic_DNA"/>
</dbReference>
<reference evidence="2" key="1">
    <citation type="submission" date="2022-07" db="EMBL/GenBank/DDBJ databases">
        <title>Draft genome sequence of Zalerion maritima ATCC 34329, a (micro)plastics degrading marine fungus.</title>
        <authorList>
            <person name="Paco A."/>
            <person name="Goncalves M.F.M."/>
            <person name="Rocha-Santos T.A.P."/>
            <person name="Alves A."/>
        </authorList>
    </citation>
    <scope>NUCLEOTIDE SEQUENCE</scope>
    <source>
        <strain evidence="2">ATCC 34329</strain>
    </source>
</reference>